<dbReference type="Proteomes" id="UP000224634">
    <property type="component" value="Unassembled WGS sequence"/>
</dbReference>
<gene>
    <name evidence="2" type="ORF">AJ80_03502</name>
</gene>
<dbReference type="OrthoDB" id="5411773at2759"/>
<comment type="caution">
    <text evidence="2">The sequence shown here is derived from an EMBL/GenBank/DDBJ whole genome shotgun (WGS) entry which is preliminary data.</text>
</comment>
<dbReference type="EMBL" id="PDNA01000039">
    <property type="protein sequence ID" value="PGH20742.1"/>
    <property type="molecule type" value="Genomic_DNA"/>
</dbReference>
<protein>
    <submittedName>
        <fullName evidence="2">Uncharacterized protein</fullName>
    </submittedName>
</protein>
<feature type="region of interest" description="Disordered" evidence="1">
    <location>
        <begin position="295"/>
        <end position="329"/>
    </location>
</feature>
<sequence length="549" mass="61806">MASPKARKYRSAKALPYELSQHCRIYFEEKLYNQGLNLLLSLLSSGTVSSSPAFIPSPQHLALAATFLIHPSTTTRAKSEEIEQASNLALQLLQQTNSLVGPLAANFDAAFTFTHFTKSRGGLKRHHGDPNNPTEPTADIDTEALRFDLAESGSLWSRAEDFWHAVGWAFNCSVLHPKRWRRWKLWLQFMCEALEDDWAERERQVAESKITSPSKSRVNLQPLKESLIVKYITAASGVSGQHRRILRAIFADGSSTAANEFREVFQNELKELEKDKDKPKKREADVNIEEEEYGDYLITSDEEGDEVSSPHGERPKRAKRSRTTLTRGLNANEDLQIDPSYRSSEVLSSDQTTYLGDLSSLYLRQRLLQLLSRVSHALGKVFMPLGDLYHLFVDFIRHLPLPTFQLLVSSPVISGFASEAQTTLGEILLYALLTSDIPESDDAYLNQDKLERCYLPYATNNTSAVDNAKVSIVLESLVRNLASGGLLHARPSLKQALEKGIMARAEAADTDTKKGQIKQKAEEMGWLWLIESGERLTYMVEKLYPQEEN</sequence>
<evidence type="ECO:0000313" key="3">
    <source>
        <dbReference type="Proteomes" id="UP000224634"/>
    </source>
</evidence>
<name>A0A2B7YIQ9_POLH7</name>
<keyword evidence="3" id="KW-1185">Reference proteome</keyword>
<dbReference type="AlphaFoldDB" id="A0A2B7YIQ9"/>
<reference evidence="2 3" key="1">
    <citation type="submission" date="2017-10" db="EMBL/GenBank/DDBJ databases">
        <title>Comparative genomics in systemic dimorphic fungi from Ajellomycetaceae.</title>
        <authorList>
            <person name="Munoz J.F."/>
            <person name="Mcewen J.G."/>
            <person name="Clay O.K."/>
            <person name="Cuomo C.A."/>
        </authorList>
    </citation>
    <scope>NUCLEOTIDE SEQUENCE [LARGE SCALE GENOMIC DNA]</scope>
    <source>
        <strain evidence="2 3">UAMH7299</strain>
    </source>
</reference>
<proteinExistence type="predicted"/>
<evidence type="ECO:0000256" key="1">
    <source>
        <dbReference type="SAM" id="MobiDB-lite"/>
    </source>
</evidence>
<feature type="compositionally biased region" description="Acidic residues" evidence="1">
    <location>
        <begin position="295"/>
        <end position="306"/>
    </location>
</feature>
<evidence type="ECO:0000313" key="2">
    <source>
        <dbReference type="EMBL" id="PGH20742.1"/>
    </source>
</evidence>
<dbReference type="STRING" id="1447883.A0A2B7YIQ9"/>
<accession>A0A2B7YIQ9</accession>
<organism evidence="2 3">
    <name type="scientific">Polytolypa hystricis (strain UAMH7299)</name>
    <dbReference type="NCBI Taxonomy" id="1447883"/>
    <lineage>
        <taxon>Eukaryota</taxon>
        <taxon>Fungi</taxon>
        <taxon>Dikarya</taxon>
        <taxon>Ascomycota</taxon>
        <taxon>Pezizomycotina</taxon>
        <taxon>Eurotiomycetes</taxon>
        <taxon>Eurotiomycetidae</taxon>
        <taxon>Onygenales</taxon>
        <taxon>Onygenales incertae sedis</taxon>
        <taxon>Polytolypa</taxon>
    </lineage>
</organism>